<feature type="active site" evidence="11">
    <location>
        <position position="247"/>
    </location>
</feature>
<organism evidence="14 15">
    <name type="scientific">Corynebacterium uropygiale</name>
    <dbReference type="NCBI Taxonomy" id="1775911"/>
    <lineage>
        <taxon>Bacteria</taxon>
        <taxon>Bacillati</taxon>
        <taxon>Actinomycetota</taxon>
        <taxon>Actinomycetes</taxon>
        <taxon>Mycobacteriales</taxon>
        <taxon>Corynebacteriaceae</taxon>
        <taxon>Corynebacterium</taxon>
    </lineage>
</organism>
<evidence type="ECO:0000256" key="4">
    <source>
        <dbReference type="ARBA" id="ARBA00022490"/>
    </source>
</evidence>
<comment type="similarity">
    <text evidence="2 11">Belongs to the 'phage' integrase family. XerD subfamily.</text>
</comment>
<feature type="active site" description="O-(3'-phospho-DNA)-tyrosine intermediate" evidence="11">
    <location>
        <position position="282"/>
    </location>
</feature>
<dbReference type="Gene3D" id="1.10.443.10">
    <property type="entry name" value="Intergrase catalytic core"/>
    <property type="match status" value="1"/>
</dbReference>
<dbReference type="InterPro" id="IPR013762">
    <property type="entry name" value="Integrase-like_cat_sf"/>
</dbReference>
<dbReference type="Gene3D" id="1.10.150.130">
    <property type="match status" value="1"/>
</dbReference>
<evidence type="ECO:0000256" key="11">
    <source>
        <dbReference type="HAMAP-Rule" id="MF_01807"/>
    </source>
</evidence>
<keyword evidence="5 11" id="KW-0132">Cell division</keyword>
<dbReference type="RefSeq" id="WP_236118486.1">
    <property type="nucleotide sequence ID" value="NZ_JAKGSI010000002.1"/>
</dbReference>
<sequence>MSVDPRGLATQWINHLTVERGLSANTLSNYQRDIERYCEWLEASQITDLRAVSTTDVENYVAELRRRGLAASSAGRALVVARGLHRFGVAEGHLDVDVAQDVQPPSTGTHLPDTLTIDEVEHLIEAIPTGEEARAEDLRDRALVEVLYGTGARVSEVLRLCVDDLTDCGGILRFLGKGSKERIVPIGGKALEAVDAYLVRGRPQLSKGKSPALFLNKRGGALSRQSAWAVIKQCAQRAGIEAEISPHTLRHSFATHLLEGGADVRVVQELLGHSSVTTTQIYTHVSAENLRSVWTMAHPRARSRG</sequence>
<dbReference type="Pfam" id="PF00589">
    <property type="entry name" value="Phage_integrase"/>
    <property type="match status" value="1"/>
</dbReference>
<evidence type="ECO:0000259" key="13">
    <source>
        <dbReference type="PROSITE" id="PS51900"/>
    </source>
</evidence>
<keyword evidence="9 11" id="KW-0233">DNA recombination</keyword>
<dbReference type="InterPro" id="IPR011010">
    <property type="entry name" value="DNA_brk_join_enz"/>
</dbReference>
<dbReference type="InterPro" id="IPR010998">
    <property type="entry name" value="Integrase_recombinase_N"/>
</dbReference>
<dbReference type="EMBL" id="JAKGSI010000002">
    <property type="protein sequence ID" value="MCF4006706.1"/>
    <property type="molecule type" value="Genomic_DNA"/>
</dbReference>
<dbReference type="PANTHER" id="PTHR30349">
    <property type="entry name" value="PHAGE INTEGRASE-RELATED"/>
    <property type="match status" value="1"/>
</dbReference>
<evidence type="ECO:0000256" key="9">
    <source>
        <dbReference type="ARBA" id="ARBA00023172"/>
    </source>
</evidence>
<comment type="subunit">
    <text evidence="11">Forms a cyclic heterotetrameric complex composed of two molecules of XerC and two molecules of XerD.</text>
</comment>
<dbReference type="InterPro" id="IPR002104">
    <property type="entry name" value="Integrase_catalytic"/>
</dbReference>
<keyword evidence="6 11" id="KW-0159">Chromosome partition</keyword>
<proteinExistence type="inferred from homology"/>
<evidence type="ECO:0000256" key="7">
    <source>
        <dbReference type="ARBA" id="ARBA00022908"/>
    </source>
</evidence>
<dbReference type="InterPro" id="IPR044068">
    <property type="entry name" value="CB"/>
</dbReference>
<evidence type="ECO:0000259" key="12">
    <source>
        <dbReference type="PROSITE" id="PS51898"/>
    </source>
</evidence>
<keyword evidence="8 11" id="KW-0238">DNA-binding</keyword>
<dbReference type="GO" id="GO:0007059">
    <property type="term" value="P:chromosome segregation"/>
    <property type="evidence" value="ECO:0007669"/>
    <property type="project" value="UniProtKB-UniRule"/>
</dbReference>
<dbReference type="PROSITE" id="PS51898">
    <property type="entry name" value="TYR_RECOMBINASE"/>
    <property type="match status" value="1"/>
</dbReference>
<dbReference type="GO" id="GO:0009037">
    <property type="term" value="F:tyrosine-based site-specific recombinase activity"/>
    <property type="evidence" value="ECO:0007669"/>
    <property type="project" value="UniProtKB-UniRule"/>
</dbReference>
<evidence type="ECO:0000256" key="1">
    <source>
        <dbReference type="ARBA" id="ARBA00004496"/>
    </source>
</evidence>
<evidence type="ECO:0000313" key="14">
    <source>
        <dbReference type="EMBL" id="MCF4006706.1"/>
    </source>
</evidence>
<feature type="active site" evidence="11">
    <location>
        <position position="153"/>
    </location>
</feature>
<evidence type="ECO:0000313" key="15">
    <source>
        <dbReference type="Proteomes" id="UP001139336"/>
    </source>
</evidence>
<dbReference type="InterPro" id="IPR004107">
    <property type="entry name" value="Integrase_SAM-like_N"/>
</dbReference>
<dbReference type="InterPro" id="IPR011932">
    <property type="entry name" value="Recomb_XerD"/>
</dbReference>
<dbReference type="SUPFAM" id="SSF56349">
    <property type="entry name" value="DNA breaking-rejoining enzymes"/>
    <property type="match status" value="1"/>
</dbReference>
<evidence type="ECO:0000256" key="5">
    <source>
        <dbReference type="ARBA" id="ARBA00022618"/>
    </source>
</evidence>
<dbReference type="AlphaFoldDB" id="A0A9X1QQ20"/>
<comment type="function">
    <text evidence="11">Site-specific tyrosine recombinase, which acts by catalyzing the cutting and rejoining of the recombining DNA molecules. The XerC-XerD complex is essential to convert dimers of the bacterial chromosome into monomers to permit their segregation at cell division. It also contributes to the segregational stability of plasmids.</text>
</comment>
<feature type="domain" description="Tyr recombinase" evidence="12">
    <location>
        <begin position="110"/>
        <end position="295"/>
    </location>
</feature>
<evidence type="ECO:0000256" key="2">
    <source>
        <dbReference type="ARBA" id="ARBA00010450"/>
    </source>
</evidence>
<dbReference type="CDD" id="cd00798">
    <property type="entry name" value="INT_XerDC_C"/>
    <property type="match status" value="1"/>
</dbReference>
<reference evidence="14" key="1">
    <citation type="submission" date="2022-01" db="EMBL/GenBank/DDBJ databases">
        <title>Corynebacterium sp. nov isolated from isolated from the feces of the greater white-fronted geese (Anser albifrons) at Poyang Lake, PR China.</title>
        <authorList>
            <person name="Liu Q."/>
        </authorList>
    </citation>
    <scope>NUCLEOTIDE SEQUENCE</scope>
    <source>
        <strain evidence="14">JCM 32435</strain>
    </source>
</reference>
<dbReference type="InterPro" id="IPR023009">
    <property type="entry name" value="Tyrosine_recombinase_XerC/XerD"/>
</dbReference>
<dbReference type="NCBIfam" id="TIGR02225">
    <property type="entry name" value="recomb_XerD"/>
    <property type="match status" value="1"/>
</dbReference>
<evidence type="ECO:0000256" key="6">
    <source>
        <dbReference type="ARBA" id="ARBA00022829"/>
    </source>
</evidence>
<evidence type="ECO:0000256" key="3">
    <source>
        <dbReference type="ARBA" id="ARBA00015810"/>
    </source>
</evidence>
<keyword evidence="7 11" id="KW-0229">DNA integration</keyword>
<comment type="caution">
    <text evidence="14">The sequence shown here is derived from an EMBL/GenBank/DDBJ whole genome shotgun (WGS) entry which is preliminary data.</text>
</comment>
<dbReference type="NCBIfam" id="NF001399">
    <property type="entry name" value="PRK00283.1"/>
    <property type="match status" value="1"/>
</dbReference>
<feature type="active site" evidence="11">
    <location>
        <position position="273"/>
    </location>
</feature>
<evidence type="ECO:0000256" key="10">
    <source>
        <dbReference type="ARBA" id="ARBA00023306"/>
    </source>
</evidence>
<feature type="active site" evidence="11">
    <location>
        <position position="250"/>
    </location>
</feature>
<name>A0A9X1QQ20_9CORY</name>
<dbReference type="GO" id="GO:0005737">
    <property type="term" value="C:cytoplasm"/>
    <property type="evidence" value="ECO:0007669"/>
    <property type="project" value="UniProtKB-SubCell"/>
</dbReference>
<dbReference type="Pfam" id="PF02899">
    <property type="entry name" value="Phage_int_SAM_1"/>
    <property type="match status" value="1"/>
</dbReference>
<dbReference type="HAMAP" id="MF_01808">
    <property type="entry name" value="Recomb_XerC_XerD"/>
    <property type="match status" value="1"/>
</dbReference>
<dbReference type="GO" id="GO:0003677">
    <property type="term" value="F:DNA binding"/>
    <property type="evidence" value="ECO:0007669"/>
    <property type="project" value="UniProtKB-UniRule"/>
</dbReference>
<keyword evidence="4 11" id="KW-0963">Cytoplasm</keyword>
<dbReference type="GO" id="GO:0051301">
    <property type="term" value="P:cell division"/>
    <property type="evidence" value="ECO:0007669"/>
    <property type="project" value="UniProtKB-KW"/>
</dbReference>
<dbReference type="InterPro" id="IPR050090">
    <property type="entry name" value="Tyrosine_recombinase_XerCD"/>
</dbReference>
<keyword evidence="15" id="KW-1185">Reference proteome</keyword>
<dbReference type="PROSITE" id="PS51900">
    <property type="entry name" value="CB"/>
    <property type="match status" value="1"/>
</dbReference>
<gene>
    <name evidence="11 14" type="primary">xerD</name>
    <name evidence="14" type="ORF">L1O03_05870</name>
</gene>
<evidence type="ECO:0000256" key="8">
    <source>
        <dbReference type="ARBA" id="ARBA00023125"/>
    </source>
</evidence>
<feature type="active site" evidence="11">
    <location>
        <position position="177"/>
    </location>
</feature>
<dbReference type="GO" id="GO:0006313">
    <property type="term" value="P:DNA transposition"/>
    <property type="evidence" value="ECO:0007669"/>
    <property type="project" value="UniProtKB-UniRule"/>
</dbReference>
<keyword evidence="10 11" id="KW-0131">Cell cycle</keyword>
<dbReference type="HAMAP" id="MF_01807">
    <property type="entry name" value="Recomb_XerD"/>
    <property type="match status" value="1"/>
</dbReference>
<dbReference type="PANTHER" id="PTHR30349:SF81">
    <property type="entry name" value="TYROSINE RECOMBINASE XERC"/>
    <property type="match status" value="1"/>
</dbReference>
<protein>
    <recommendedName>
        <fullName evidence="3 11">Tyrosine recombinase XerD</fullName>
    </recommendedName>
</protein>
<comment type="subcellular location">
    <subcellularLocation>
        <location evidence="1 11">Cytoplasm</location>
    </subcellularLocation>
</comment>
<feature type="domain" description="Core-binding (CB)" evidence="13">
    <location>
        <begin position="3"/>
        <end position="89"/>
    </location>
</feature>
<dbReference type="Proteomes" id="UP001139336">
    <property type="component" value="Unassembled WGS sequence"/>
</dbReference>
<accession>A0A9X1QQ20</accession>